<dbReference type="EMBL" id="OV651818">
    <property type="protein sequence ID" value="CAH1112612.1"/>
    <property type="molecule type" value="Genomic_DNA"/>
</dbReference>
<organism evidence="1 2">
    <name type="scientific">Psylliodes chrysocephalus</name>
    <dbReference type="NCBI Taxonomy" id="3402493"/>
    <lineage>
        <taxon>Eukaryota</taxon>
        <taxon>Metazoa</taxon>
        <taxon>Ecdysozoa</taxon>
        <taxon>Arthropoda</taxon>
        <taxon>Hexapoda</taxon>
        <taxon>Insecta</taxon>
        <taxon>Pterygota</taxon>
        <taxon>Neoptera</taxon>
        <taxon>Endopterygota</taxon>
        <taxon>Coleoptera</taxon>
        <taxon>Polyphaga</taxon>
        <taxon>Cucujiformia</taxon>
        <taxon>Chrysomeloidea</taxon>
        <taxon>Chrysomelidae</taxon>
        <taxon>Galerucinae</taxon>
        <taxon>Alticini</taxon>
        <taxon>Psylliodes</taxon>
    </lineage>
</organism>
<dbReference type="OrthoDB" id="6760573at2759"/>
<proteinExistence type="predicted"/>
<reference evidence="1" key="1">
    <citation type="submission" date="2022-01" db="EMBL/GenBank/DDBJ databases">
        <authorList>
            <person name="King R."/>
        </authorList>
    </citation>
    <scope>NUCLEOTIDE SEQUENCE</scope>
</reference>
<evidence type="ECO:0000313" key="1">
    <source>
        <dbReference type="EMBL" id="CAH1112612.1"/>
    </source>
</evidence>
<evidence type="ECO:0000313" key="2">
    <source>
        <dbReference type="Proteomes" id="UP001153636"/>
    </source>
</evidence>
<dbReference type="Proteomes" id="UP001153636">
    <property type="component" value="Chromosome 6"/>
</dbReference>
<sequence length="223" mass="27171">MSDTSSFYDTSYSEDQRIDSYIKNLKQKERQQFADIQAYRNALFNNTYAQKIEPIFSLPGLHFLYYNHKYIKFYFKPCDTVSNVNKKTEFYCKLKYIKKFNWWSVKRDSFPVNYKRKIYSLFDEIDDDHIVDVIVRIYKILVTWSKKEQDYRQDKFRKYKRGELEDSDMDSDDQDIFFDEETKSMLRDKRNAVLKRMLPPDKRKDFENIEKILFSKSTSVDSD</sequence>
<dbReference type="AlphaFoldDB" id="A0A9P0GJ11"/>
<name>A0A9P0GJ11_9CUCU</name>
<gene>
    <name evidence="1" type="ORF">PSYICH_LOCUS12480</name>
</gene>
<protein>
    <submittedName>
        <fullName evidence="1">Uncharacterized protein</fullName>
    </submittedName>
</protein>
<keyword evidence="2" id="KW-1185">Reference proteome</keyword>
<accession>A0A9P0GJ11</accession>